<accession>A0A1S1LZA4</accession>
<reference evidence="3 4" key="1">
    <citation type="submission" date="2016-10" db="EMBL/GenBank/DDBJ databases">
        <title>Evaluation of Human, Veterinary and Environmental Mycobacterium chelonae Isolates by Core Genome Phylogenomic Analysis, Targeted Gene Comparison, and Anti-microbial Susceptibility Patterns: A Tale of Mistaken Identities.</title>
        <authorList>
            <person name="Fogelson S.B."/>
            <person name="Camus A.C."/>
            <person name="Lorenz W."/>
            <person name="Vasireddy R."/>
            <person name="Vasireddy S."/>
            <person name="Smith T."/>
            <person name="Brown-Elliott B.A."/>
            <person name="Wallace R.J.Jr."/>
            <person name="Hasan N.A."/>
            <person name="Reischl U."/>
            <person name="Sanchez S."/>
        </authorList>
    </citation>
    <scope>NUCLEOTIDE SEQUENCE [LARGE SCALE GENOMIC DNA]</scope>
    <source>
        <strain evidence="3 4">15518</strain>
    </source>
</reference>
<dbReference type="InterPro" id="IPR023485">
    <property type="entry name" value="Ptyr_pPase"/>
</dbReference>
<dbReference type="Pfam" id="PF01451">
    <property type="entry name" value="LMWPc"/>
    <property type="match status" value="1"/>
</dbReference>
<evidence type="ECO:0000256" key="1">
    <source>
        <dbReference type="ARBA" id="ARBA00022849"/>
    </source>
</evidence>
<feature type="domain" description="Phosphotyrosine protein phosphatase I" evidence="2">
    <location>
        <begin position="62"/>
        <end position="185"/>
    </location>
</feature>
<dbReference type="GO" id="GO:0046685">
    <property type="term" value="P:response to arsenic-containing substance"/>
    <property type="evidence" value="ECO:0007669"/>
    <property type="project" value="UniProtKB-KW"/>
</dbReference>
<name>A0A1S1LZA4_MYCCH</name>
<evidence type="ECO:0000313" key="3">
    <source>
        <dbReference type="EMBL" id="OHU75747.1"/>
    </source>
</evidence>
<dbReference type="RefSeq" id="WP_070952953.1">
    <property type="nucleotide sequence ID" value="NZ_MLIS01000150.1"/>
</dbReference>
<dbReference type="InterPro" id="IPR036388">
    <property type="entry name" value="WH-like_DNA-bd_sf"/>
</dbReference>
<sequence>SPTELQVRLSIPSNLLAHHLGVLQTAGVVHKRRSEGDRRRWYLRLIPQVLDSMCTTSPTSVSRVVFVCTQNSARSQLAAAAWRAQSPIPAESAGTRPARRIHPEAIETARRHGLELTAAAPRRLDDVLQASDYLIVVCDNAHEELPAIIARSHWAIQDPVPDGGTAVFDEVMTDIDSRIGRLAPRLVPAQAS</sequence>
<dbReference type="Gene3D" id="1.10.10.10">
    <property type="entry name" value="Winged helix-like DNA-binding domain superfamily/Winged helix DNA-binding domain"/>
    <property type="match status" value="1"/>
</dbReference>
<dbReference type="InterPro" id="IPR036196">
    <property type="entry name" value="Ptyr_pPase_sf"/>
</dbReference>
<keyword evidence="1" id="KW-0059">Arsenical resistance</keyword>
<comment type="caution">
    <text evidence="3">The sequence shown here is derived from an EMBL/GenBank/DDBJ whole genome shotgun (WGS) entry which is preliminary data.</text>
</comment>
<feature type="non-terminal residue" evidence="3">
    <location>
        <position position="1"/>
    </location>
</feature>
<dbReference type="Gene3D" id="3.40.50.2300">
    <property type="match status" value="1"/>
</dbReference>
<evidence type="ECO:0000313" key="4">
    <source>
        <dbReference type="Proteomes" id="UP000179441"/>
    </source>
</evidence>
<protein>
    <submittedName>
        <fullName evidence="3">ArsR family transcriptional regulator</fullName>
    </submittedName>
</protein>
<dbReference type="SMART" id="SM00226">
    <property type="entry name" value="LMWPc"/>
    <property type="match status" value="1"/>
</dbReference>
<dbReference type="EMBL" id="MLIS01000150">
    <property type="protein sequence ID" value="OHU75747.1"/>
    <property type="molecule type" value="Genomic_DNA"/>
</dbReference>
<organism evidence="3 4">
    <name type="scientific">Mycobacteroides chelonae</name>
    <name type="common">Mycobacterium chelonae</name>
    <dbReference type="NCBI Taxonomy" id="1774"/>
    <lineage>
        <taxon>Bacteria</taxon>
        <taxon>Bacillati</taxon>
        <taxon>Actinomycetota</taxon>
        <taxon>Actinomycetes</taxon>
        <taxon>Mycobacteriales</taxon>
        <taxon>Mycobacteriaceae</taxon>
        <taxon>Mycobacteroides</taxon>
    </lineage>
</organism>
<dbReference type="InterPro" id="IPR036390">
    <property type="entry name" value="WH_DNA-bd_sf"/>
</dbReference>
<evidence type="ECO:0000259" key="2">
    <source>
        <dbReference type="SMART" id="SM00226"/>
    </source>
</evidence>
<gene>
    <name evidence="3" type="ORF">BKG84_27025</name>
</gene>
<dbReference type="SUPFAM" id="SSF46785">
    <property type="entry name" value="Winged helix' DNA-binding domain"/>
    <property type="match status" value="1"/>
</dbReference>
<dbReference type="Proteomes" id="UP000179441">
    <property type="component" value="Unassembled WGS sequence"/>
</dbReference>
<dbReference type="AlphaFoldDB" id="A0A1S1LZA4"/>
<dbReference type="SUPFAM" id="SSF52788">
    <property type="entry name" value="Phosphotyrosine protein phosphatases I"/>
    <property type="match status" value="1"/>
</dbReference>
<dbReference type="PANTHER" id="PTHR43428">
    <property type="entry name" value="ARSENATE REDUCTASE"/>
    <property type="match status" value="1"/>
</dbReference>
<keyword evidence="4" id="KW-1185">Reference proteome</keyword>
<proteinExistence type="predicted"/>
<dbReference type="PANTHER" id="PTHR43428:SF1">
    <property type="entry name" value="ARSENATE REDUCTASE"/>
    <property type="match status" value="1"/>
</dbReference>